<gene>
    <name evidence="3" type="primary">PCR8</name>
    <name evidence="3" type="ORF">AXF42_Ash005355</name>
</gene>
<name>A0A2I0B6Q2_9ASPA</name>
<dbReference type="PANTHER" id="PTHR15907">
    <property type="entry name" value="DUF614 FAMILY PROTEIN-RELATED"/>
    <property type="match status" value="1"/>
</dbReference>
<protein>
    <submittedName>
        <fullName evidence="3">Protein plant cadmium resistance 8</fullName>
    </submittedName>
</protein>
<dbReference type="InterPro" id="IPR006461">
    <property type="entry name" value="PLAC_motif_containing"/>
</dbReference>
<keyword evidence="4" id="KW-1185">Reference proteome</keyword>
<feature type="transmembrane region" description="Helical" evidence="2">
    <location>
        <begin position="71"/>
        <end position="89"/>
    </location>
</feature>
<dbReference type="OrthoDB" id="1045822at2759"/>
<feature type="compositionally biased region" description="Pro residues" evidence="1">
    <location>
        <begin position="36"/>
        <end position="45"/>
    </location>
</feature>
<dbReference type="NCBIfam" id="TIGR01571">
    <property type="entry name" value="A_thal_Cys_rich"/>
    <property type="match status" value="1"/>
</dbReference>
<dbReference type="Pfam" id="PF04749">
    <property type="entry name" value="PLAC8"/>
    <property type="match status" value="1"/>
</dbReference>
<evidence type="ECO:0000313" key="4">
    <source>
        <dbReference type="Proteomes" id="UP000236161"/>
    </source>
</evidence>
<feature type="transmembrane region" description="Helical" evidence="2">
    <location>
        <begin position="101"/>
        <end position="120"/>
    </location>
</feature>
<keyword evidence="2" id="KW-1133">Transmembrane helix</keyword>
<accession>A0A2I0B6Q2</accession>
<keyword evidence="2" id="KW-0472">Membrane</keyword>
<evidence type="ECO:0000256" key="2">
    <source>
        <dbReference type="SAM" id="Phobius"/>
    </source>
</evidence>
<dbReference type="AlphaFoldDB" id="A0A2I0B6Q2"/>
<organism evidence="3 4">
    <name type="scientific">Apostasia shenzhenica</name>
    <dbReference type="NCBI Taxonomy" id="1088818"/>
    <lineage>
        <taxon>Eukaryota</taxon>
        <taxon>Viridiplantae</taxon>
        <taxon>Streptophyta</taxon>
        <taxon>Embryophyta</taxon>
        <taxon>Tracheophyta</taxon>
        <taxon>Spermatophyta</taxon>
        <taxon>Magnoliopsida</taxon>
        <taxon>Liliopsida</taxon>
        <taxon>Asparagales</taxon>
        <taxon>Orchidaceae</taxon>
        <taxon>Apostasioideae</taxon>
        <taxon>Apostasia</taxon>
    </lineage>
</organism>
<dbReference type="Proteomes" id="UP000236161">
    <property type="component" value="Unassembled WGS sequence"/>
</dbReference>
<dbReference type="EMBL" id="KZ451908">
    <property type="protein sequence ID" value="PKA63460.1"/>
    <property type="molecule type" value="Genomic_DNA"/>
</dbReference>
<sequence>MDRPRPEASEFAGADPTARSPAAPADPPTAYFDAPQHPPPPPPLAAPASTFGPQALPYTPPPAARRYRNSAIMTAFFPCVTFGQIAEVLDEGETSCTLGSFMYILMVPALFTCWIMGSNYRKKLRGRYNLVQAPSDDWTIHLFCSCCALCQEYRELQNRGIDPSLGIIHASLCSLNPTYPTRLELA</sequence>
<feature type="region of interest" description="Disordered" evidence="1">
    <location>
        <begin position="1"/>
        <end position="51"/>
    </location>
</feature>
<keyword evidence="2" id="KW-0812">Transmembrane</keyword>
<proteinExistence type="predicted"/>
<evidence type="ECO:0000256" key="1">
    <source>
        <dbReference type="SAM" id="MobiDB-lite"/>
    </source>
</evidence>
<reference evidence="3 4" key="1">
    <citation type="journal article" date="2017" name="Nature">
        <title>The Apostasia genome and the evolution of orchids.</title>
        <authorList>
            <person name="Zhang G.Q."/>
            <person name="Liu K.W."/>
            <person name="Li Z."/>
            <person name="Lohaus R."/>
            <person name="Hsiao Y.Y."/>
            <person name="Niu S.C."/>
            <person name="Wang J.Y."/>
            <person name="Lin Y.C."/>
            <person name="Xu Q."/>
            <person name="Chen L.J."/>
            <person name="Yoshida K."/>
            <person name="Fujiwara S."/>
            <person name="Wang Z.W."/>
            <person name="Zhang Y.Q."/>
            <person name="Mitsuda N."/>
            <person name="Wang M."/>
            <person name="Liu G.H."/>
            <person name="Pecoraro L."/>
            <person name="Huang H.X."/>
            <person name="Xiao X.J."/>
            <person name="Lin M."/>
            <person name="Wu X.Y."/>
            <person name="Wu W.L."/>
            <person name="Chen Y.Y."/>
            <person name="Chang S.B."/>
            <person name="Sakamoto S."/>
            <person name="Ohme-Takagi M."/>
            <person name="Yagi M."/>
            <person name="Zeng S.J."/>
            <person name="Shen C.Y."/>
            <person name="Yeh C.M."/>
            <person name="Luo Y.B."/>
            <person name="Tsai W.C."/>
            <person name="Van de Peer Y."/>
            <person name="Liu Z.J."/>
        </authorList>
    </citation>
    <scope>NUCLEOTIDE SEQUENCE [LARGE SCALE GENOMIC DNA]</scope>
    <source>
        <strain evidence="4">cv. Shenzhen</strain>
        <tissue evidence="3">Stem</tissue>
    </source>
</reference>
<evidence type="ECO:0000313" key="3">
    <source>
        <dbReference type="EMBL" id="PKA63460.1"/>
    </source>
</evidence>